<dbReference type="AlphaFoldDB" id="E7QY65"/>
<dbReference type="STRING" id="797209.GCA_000376445_02862"/>
<dbReference type="PROSITE" id="PS51257">
    <property type="entry name" value="PROKAR_LIPOPROTEIN"/>
    <property type="match status" value="1"/>
</dbReference>
<dbReference type="CDD" id="cd14748">
    <property type="entry name" value="PBP2_UgpB"/>
    <property type="match status" value="1"/>
</dbReference>
<evidence type="ECO:0000256" key="4">
    <source>
        <dbReference type="ARBA" id="ARBA00022729"/>
    </source>
</evidence>
<dbReference type="Gene3D" id="3.40.190.10">
    <property type="entry name" value="Periplasmic binding protein-like II"/>
    <property type="match status" value="2"/>
</dbReference>
<dbReference type="Proteomes" id="UP000184203">
    <property type="component" value="Unassembled WGS sequence"/>
</dbReference>
<dbReference type="EMBL" id="AEMG01000025">
    <property type="protein sequence ID" value="EFW90531.1"/>
    <property type="molecule type" value="Genomic_DNA"/>
</dbReference>
<organism evidence="6 8">
    <name type="scientific">Haladaptatus paucihalophilus DX253</name>
    <dbReference type="NCBI Taxonomy" id="797209"/>
    <lineage>
        <taxon>Archaea</taxon>
        <taxon>Methanobacteriati</taxon>
        <taxon>Methanobacteriota</taxon>
        <taxon>Stenosarchaea group</taxon>
        <taxon>Halobacteria</taxon>
        <taxon>Halobacteriales</taxon>
        <taxon>Haladaptataceae</taxon>
        <taxon>Haladaptatus</taxon>
    </lineage>
</organism>
<reference evidence="6 8" key="1">
    <citation type="journal article" date="2014" name="ISME J.">
        <title>Trehalose/2-sulfotrehalose biosynthesis and glycine-betaine uptake are widely spread mechanisms for osmoadaptation in the Halobacteriales.</title>
        <authorList>
            <person name="Youssef N.H."/>
            <person name="Savage-Ashlock K.N."/>
            <person name="McCully A.L."/>
            <person name="Luedtke B."/>
            <person name="Shaw E.I."/>
            <person name="Hoff W.D."/>
            <person name="Elshahed M.S."/>
        </authorList>
    </citation>
    <scope>NUCLEOTIDE SEQUENCE [LARGE SCALE GENOMIC DNA]</scope>
    <source>
        <strain evidence="6 8">DX253</strain>
    </source>
</reference>
<accession>E7QY65</accession>
<keyword evidence="3" id="KW-0813">Transport</keyword>
<evidence type="ECO:0000313" key="8">
    <source>
        <dbReference type="Proteomes" id="UP000003751"/>
    </source>
</evidence>
<dbReference type="PROSITE" id="PS01037">
    <property type="entry name" value="SBP_BACTERIAL_1"/>
    <property type="match status" value="1"/>
</dbReference>
<dbReference type="InterPro" id="IPR006059">
    <property type="entry name" value="SBP"/>
</dbReference>
<dbReference type="InterPro" id="IPR006311">
    <property type="entry name" value="TAT_signal"/>
</dbReference>
<dbReference type="SUPFAM" id="SSF53850">
    <property type="entry name" value="Periplasmic binding protein-like II"/>
    <property type="match status" value="1"/>
</dbReference>
<gene>
    <name evidence="7" type="ORF">SAMN05444342_2135</name>
    <name evidence="6" type="ORF">ZOD2009_18774</name>
</gene>
<evidence type="ECO:0000256" key="2">
    <source>
        <dbReference type="ARBA" id="ARBA00008520"/>
    </source>
</evidence>
<dbReference type="PROSITE" id="PS51318">
    <property type="entry name" value="TAT"/>
    <property type="match status" value="1"/>
</dbReference>
<dbReference type="eggNOG" id="arCOG00153">
    <property type="taxonomic scope" value="Archaea"/>
</dbReference>
<protein>
    <submittedName>
        <fullName evidence="6">ABC-type transport system periplasmic substrate-binding protein</fullName>
    </submittedName>
    <submittedName>
        <fullName evidence="7">Carbohydrate ABC transporter substrate-binding protein, CUT1 family</fullName>
    </submittedName>
</protein>
<proteinExistence type="inferred from homology"/>
<evidence type="ECO:0000256" key="1">
    <source>
        <dbReference type="ARBA" id="ARBA00004196"/>
    </source>
</evidence>
<dbReference type="InterPro" id="IPR050490">
    <property type="entry name" value="Bact_solute-bd_prot1"/>
</dbReference>
<dbReference type="PANTHER" id="PTHR43649:SF31">
    <property type="entry name" value="SN-GLYCEROL-3-PHOSPHATE-BINDING PERIPLASMIC PROTEIN UGPB"/>
    <property type="match status" value="1"/>
</dbReference>
<dbReference type="InterPro" id="IPR006061">
    <property type="entry name" value="SBP_1_CS"/>
</dbReference>
<name>E7QY65_HALPU</name>
<sequence length="441" mass="47883">MTNESTRRKFLATSAATGALALAGCSGQLSGGKTSIKFWHAMGGDTAKLLDQMGSDFESQHEDVSVEVTSKGSYRETLNSTLSAVKADKPPAVAQIFDIGTGLARTSDAFVSVQDIIPSDAIDYDNFLNPVLNYYRIGDTLNSMPFNSSNPVLYYNKDAFEKAGLDPESPPKTFQGIADASAKLIDSGATKKGITWPNHGWFVEQWMAEQNQLLVNEENGRAGEPTEVYLESDAAKRIFNWWTELYEQGAYLNPGIEDWSAAKQAFIAGKVGMLITSTSGIASTTAGAKENGFEMGTGYLPTPEGKRKGVVIGGGSLWVPKGLSDAKQKAAADFLVWLTQPEQQVRWHKNTGYFPVRKEAVGQLQDNGWFDENPNFKTAFDQLQATKDTTATRGAQMAPFAKTRTIVEKSYVSMIQGTSVDSALASAKKDVESELARANQK</sequence>
<reference evidence="7" key="3">
    <citation type="submission" date="2016-11" db="EMBL/GenBank/DDBJ databases">
        <authorList>
            <person name="Jaros S."/>
            <person name="Januszkiewicz K."/>
            <person name="Wedrychowicz H."/>
        </authorList>
    </citation>
    <scope>NUCLEOTIDE SEQUENCE [LARGE SCALE GENOMIC DNA]</scope>
    <source>
        <strain evidence="7">DX253</strain>
    </source>
</reference>
<dbReference type="OrthoDB" id="30637at2157"/>
<evidence type="ECO:0000313" key="6">
    <source>
        <dbReference type="EMBL" id="EFW90531.1"/>
    </source>
</evidence>
<dbReference type="PANTHER" id="PTHR43649">
    <property type="entry name" value="ARABINOSE-BINDING PROTEIN-RELATED"/>
    <property type="match status" value="1"/>
</dbReference>
<keyword evidence="9" id="KW-1185">Reference proteome</keyword>
<keyword evidence="4" id="KW-0732">Signal</keyword>
<dbReference type="EMBL" id="FRAN01000003">
    <property type="protein sequence ID" value="SHK77353.1"/>
    <property type="molecule type" value="Genomic_DNA"/>
</dbReference>
<dbReference type="Pfam" id="PF13416">
    <property type="entry name" value="SBP_bac_8"/>
    <property type="match status" value="1"/>
</dbReference>
<dbReference type="Proteomes" id="UP000003751">
    <property type="component" value="Unassembled WGS sequence"/>
</dbReference>
<dbReference type="PATRIC" id="fig|797209.4.peg.3681"/>
<reference evidence="9" key="2">
    <citation type="submission" date="2016-11" db="EMBL/GenBank/DDBJ databases">
        <authorList>
            <person name="Varghese N."/>
            <person name="Submissions S."/>
        </authorList>
    </citation>
    <scope>NUCLEOTIDE SEQUENCE [LARGE SCALE GENOMIC DNA]</scope>
    <source>
        <strain evidence="9">DX253</strain>
    </source>
</reference>
<keyword evidence="5" id="KW-0574">Periplasm</keyword>
<comment type="subcellular location">
    <subcellularLocation>
        <location evidence="1">Cell envelope</location>
    </subcellularLocation>
</comment>
<evidence type="ECO:0000313" key="9">
    <source>
        <dbReference type="Proteomes" id="UP000184203"/>
    </source>
</evidence>
<dbReference type="GO" id="GO:0055085">
    <property type="term" value="P:transmembrane transport"/>
    <property type="evidence" value="ECO:0007669"/>
    <property type="project" value="InterPro"/>
</dbReference>
<comment type="similarity">
    <text evidence="2">Belongs to the bacterial solute-binding protein 1 family.</text>
</comment>
<evidence type="ECO:0000256" key="3">
    <source>
        <dbReference type="ARBA" id="ARBA00022448"/>
    </source>
</evidence>
<evidence type="ECO:0000256" key="5">
    <source>
        <dbReference type="ARBA" id="ARBA00022764"/>
    </source>
</evidence>
<evidence type="ECO:0000313" key="7">
    <source>
        <dbReference type="EMBL" id="SHK77353.1"/>
    </source>
</evidence>
<dbReference type="RefSeq" id="WP_007982436.1">
    <property type="nucleotide sequence ID" value="NZ_AEMG01000025.1"/>
</dbReference>